<feature type="domain" description="NID" evidence="2">
    <location>
        <begin position="272"/>
        <end position="360"/>
    </location>
</feature>
<comment type="caution">
    <text evidence="3">The sequence shown here is derived from an EMBL/GenBank/DDBJ whole genome shotgun (WGS) entry which is preliminary data.</text>
</comment>
<name>A0ABU7D9Z7_9TELE</name>
<gene>
    <name evidence="3" type="ORF">CHARACLAT_025659</name>
</gene>
<keyword evidence="1" id="KW-0175">Coiled coil</keyword>
<evidence type="ECO:0000313" key="4">
    <source>
        <dbReference type="Proteomes" id="UP001352852"/>
    </source>
</evidence>
<evidence type="ECO:0000313" key="3">
    <source>
        <dbReference type="EMBL" id="MED6271983.1"/>
    </source>
</evidence>
<dbReference type="Proteomes" id="UP001352852">
    <property type="component" value="Unassembled WGS sequence"/>
</dbReference>
<sequence>SRDRWWEVSFTMSSDEDFSLVGKSDQNEDTLEGVQALIKEYQKKYSQILEEQKDIKDSTVEHQDMTQQFKKRTEKLTEALKKDEIFFKEQIASEEVKLNALKQEKSDLMEKLQRIEAEIEEEDSRNAHLRERADVFSKMPEKKFVFSGKMGKANDTEDFEMKPHITYPMEEGTALITFEEEDVAIKILEMRKHKVDLGEECRIIVEAQPVHLMMPSLVEIDTEICPQRILISNLPKMDTETMQNKLEIHFSKSKNGGGEVDFCEFLPDSGTVVITFVEKNIAERLTETEHHEVKLTQTKHKVRVTPFINGKITNLETRTSMCRRTVLLTGIPNVMDQETLQDMLEIHFQKNGNGGGEIEAFLYNPLVLTRHQLIQEGHSLGLNSKEQNHWRPNSLQASG</sequence>
<accession>A0ABU7D9Z7</accession>
<proteinExistence type="predicted"/>
<evidence type="ECO:0000256" key="1">
    <source>
        <dbReference type="SAM" id="Coils"/>
    </source>
</evidence>
<evidence type="ECO:0000259" key="2">
    <source>
        <dbReference type="Pfam" id="PF07292"/>
    </source>
</evidence>
<dbReference type="InterPro" id="IPR009909">
    <property type="entry name" value="Nmi/IFP35_dom"/>
</dbReference>
<feature type="coiled-coil region" evidence="1">
    <location>
        <begin position="91"/>
        <end position="132"/>
    </location>
</feature>
<feature type="domain" description="NID" evidence="2">
    <location>
        <begin position="174"/>
        <end position="261"/>
    </location>
</feature>
<dbReference type="EMBL" id="JAHUTJ010019381">
    <property type="protein sequence ID" value="MED6271983.1"/>
    <property type="molecule type" value="Genomic_DNA"/>
</dbReference>
<dbReference type="PANTHER" id="PTHR15225">
    <property type="entry name" value="INTERFERON-INDUCED PROTEIN 35/NMI N-MYC/STAT INTERACTING PROTEIN"/>
    <property type="match status" value="1"/>
</dbReference>
<dbReference type="PANTHER" id="PTHR15225:SF1">
    <property type="entry name" value="INTERFERON-INDUCED 35 KDA PROTEIN"/>
    <property type="match status" value="1"/>
</dbReference>
<dbReference type="Gene3D" id="3.30.70.330">
    <property type="match status" value="1"/>
</dbReference>
<feature type="non-terminal residue" evidence="3">
    <location>
        <position position="1"/>
    </location>
</feature>
<keyword evidence="4" id="KW-1185">Reference proteome</keyword>
<organism evidence="3 4">
    <name type="scientific">Characodon lateralis</name>
    <dbReference type="NCBI Taxonomy" id="208331"/>
    <lineage>
        <taxon>Eukaryota</taxon>
        <taxon>Metazoa</taxon>
        <taxon>Chordata</taxon>
        <taxon>Craniata</taxon>
        <taxon>Vertebrata</taxon>
        <taxon>Euteleostomi</taxon>
        <taxon>Actinopterygii</taxon>
        <taxon>Neopterygii</taxon>
        <taxon>Teleostei</taxon>
        <taxon>Neoteleostei</taxon>
        <taxon>Acanthomorphata</taxon>
        <taxon>Ovalentaria</taxon>
        <taxon>Atherinomorphae</taxon>
        <taxon>Cyprinodontiformes</taxon>
        <taxon>Goodeidae</taxon>
        <taxon>Characodon</taxon>
    </lineage>
</organism>
<protein>
    <recommendedName>
        <fullName evidence="2">NID domain-containing protein</fullName>
    </recommendedName>
</protein>
<reference evidence="3 4" key="1">
    <citation type="submission" date="2021-06" db="EMBL/GenBank/DDBJ databases">
        <authorList>
            <person name="Palmer J.M."/>
        </authorList>
    </citation>
    <scope>NUCLEOTIDE SEQUENCE [LARGE SCALE GENOMIC DNA]</scope>
    <source>
        <strain evidence="3 4">CL_MEX2019</strain>
        <tissue evidence="3">Muscle</tissue>
    </source>
</reference>
<dbReference type="Pfam" id="PF07292">
    <property type="entry name" value="NID"/>
    <property type="match status" value="2"/>
</dbReference>
<dbReference type="InterPro" id="IPR012677">
    <property type="entry name" value="Nucleotide-bd_a/b_plait_sf"/>
</dbReference>
<feature type="coiled-coil region" evidence="1">
    <location>
        <begin position="24"/>
        <end position="58"/>
    </location>
</feature>